<dbReference type="STRING" id="37001.A0A1A9WEW7"/>
<evidence type="ECO:0000256" key="3">
    <source>
        <dbReference type="ARBA" id="ARBA00022473"/>
    </source>
</evidence>
<evidence type="ECO:0000256" key="4">
    <source>
        <dbReference type="ARBA" id="ARBA00022553"/>
    </source>
</evidence>
<evidence type="ECO:0000313" key="7">
    <source>
        <dbReference type="EnsemblMetazoa" id="GBRI017126-PA"/>
    </source>
</evidence>
<dbReference type="Proteomes" id="UP000091820">
    <property type="component" value="Unassembled WGS sequence"/>
</dbReference>
<evidence type="ECO:0000313" key="8">
    <source>
        <dbReference type="Proteomes" id="UP000091820"/>
    </source>
</evidence>
<organism evidence="7 8">
    <name type="scientific">Glossina brevipalpis</name>
    <dbReference type="NCBI Taxonomy" id="37001"/>
    <lineage>
        <taxon>Eukaryota</taxon>
        <taxon>Metazoa</taxon>
        <taxon>Ecdysozoa</taxon>
        <taxon>Arthropoda</taxon>
        <taxon>Hexapoda</taxon>
        <taxon>Insecta</taxon>
        <taxon>Pterygota</taxon>
        <taxon>Neoptera</taxon>
        <taxon>Endopterygota</taxon>
        <taxon>Diptera</taxon>
        <taxon>Brachycera</taxon>
        <taxon>Muscomorpha</taxon>
        <taxon>Hippoboscoidea</taxon>
        <taxon>Glossinidae</taxon>
        <taxon>Glossina</taxon>
    </lineage>
</organism>
<dbReference type="EnsemblMetazoa" id="GBRI017126-RA">
    <property type="protein sequence ID" value="GBRI017126-PA"/>
    <property type="gene ID" value="GBRI017126"/>
</dbReference>
<keyword evidence="6" id="KW-0744">Spermatogenesis</keyword>
<dbReference type="Pfam" id="PF06910">
    <property type="entry name" value="MEA1"/>
    <property type="match status" value="1"/>
</dbReference>
<evidence type="ECO:0000256" key="1">
    <source>
        <dbReference type="ARBA" id="ARBA00002540"/>
    </source>
</evidence>
<evidence type="ECO:0000256" key="6">
    <source>
        <dbReference type="ARBA" id="ARBA00022871"/>
    </source>
</evidence>
<keyword evidence="8" id="KW-1185">Reference proteome</keyword>
<protein>
    <recommendedName>
        <fullName evidence="2">Male-enhanced antigen 1</fullName>
    </recommendedName>
</protein>
<dbReference type="GO" id="GO:0030154">
    <property type="term" value="P:cell differentiation"/>
    <property type="evidence" value="ECO:0007669"/>
    <property type="project" value="UniProtKB-KW"/>
</dbReference>
<proteinExistence type="predicted"/>
<name>A0A1A9WEW7_9MUSC</name>
<dbReference type="PANTHER" id="PTHR17005">
    <property type="entry name" value="MALE-ENHANCED ANTIGEN-1"/>
    <property type="match status" value="1"/>
</dbReference>
<comment type="function">
    <text evidence="1">May play an important role in spermatogenesis and/or testis development.</text>
</comment>
<keyword evidence="3" id="KW-0217">Developmental protein</keyword>
<reference evidence="7" key="2">
    <citation type="submission" date="2020-05" db="UniProtKB">
        <authorList>
            <consortium name="EnsemblMetazoa"/>
        </authorList>
    </citation>
    <scope>IDENTIFICATION</scope>
    <source>
        <strain evidence="7">IAEA</strain>
    </source>
</reference>
<keyword evidence="5" id="KW-0221">Differentiation</keyword>
<evidence type="ECO:0000256" key="5">
    <source>
        <dbReference type="ARBA" id="ARBA00022782"/>
    </source>
</evidence>
<sequence>NLPSLDVIKYNKIKNDEFSSSDSETSNFTFCQEFQIKTFKYFVGKVAKMSPENFPTPEDDLKPTQAAYQDFGEADDDDSDNESVRADGNYEGYEPLAMDENYVDYDNIVQMDGNDSYESDINTANEETTAIHNNLHLPPIESIDVEVQREIQSRHQELQIELDNNKTQQILNAMAGFNLPNAVVPDWAIGVSEDLWKEELLKRIREGTQASNKTKEVLTK</sequence>
<keyword evidence="4" id="KW-0597">Phosphoprotein</keyword>
<dbReference type="VEuPathDB" id="VectorBase:GBRI017126"/>
<reference evidence="8" key="1">
    <citation type="submission" date="2014-03" db="EMBL/GenBank/DDBJ databases">
        <authorList>
            <person name="Aksoy S."/>
            <person name="Warren W."/>
            <person name="Wilson R.K."/>
        </authorList>
    </citation>
    <scope>NUCLEOTIDE SEQUENCE [LARGE SCALE GENOMIC DNA]</scope>
    <source>
        <strain evidence="8">IAEA</strain>
    </source>
</reference>
<evidence type="ECO:0000256" key="2">
    <source>
        <dbReference type="ARBA" id="ARBA00022245"/>
    </source>
</evidence>
<dbReference type="InterPro" id="IPR009685">
    <property type="entry name" value="MEA1"/>
</dbReference>
<dbReference type="GO" id="GO:0007283">
    <property type="term" value="P:spermatogenesis"/>
    <property type="evidence" value="ECO:0007669"/>
    <property type="project" value="UniProtKB-KW"/>
</dbReference>
<accession>A0A1A9WEW7</accession>
<dbReference type="AlphaFoldDB" id="A0A1A9WEW7"/>